<organism evidence="1 2">
    <name type="scientific">Lophiotrema nucula</name>
    <dbReference type="NCBI Taxonomy" id="690887"/>
    <lineage>
        <taxon>Eukaryota</taxon>
        <taxon>Fungi</taxon>
        <taxon>Dikarya</taxon>
        <taxon>Ascomycota</taxon>
        <taxon>Pezizomycotina</taxon>
        <taxon>Dothideomycetes</taxon>
        <taxon>Pleosporomycetidae</taxon>
        <taxon>Pleosporales</taxon>
        <taxon>Lophiotremataceae</taxon>
        <taxon>Lophiotrema</taxon>
    </lineage>
</organism>
<dbReference type="Proteomes" id="UP000799770">
    <property type="component" value="Unassembled WGS sequence"/>
</dbReference>
<protein>
    <recommendedName>
        <fullName evidence="3">LCCL domain-containing protein</fullName>
    </recommendedName>
</protein>
<evidence type="ECO:0000313" key="2">
    <source>
        <dbReference type="Proteomes" id="UP000799770"/>
    </source>
</evidence>
<keyword evidence="2" id="KW-1185">Reference proteome</keyword>
<proteinExistence type="predicted"/>
<reference evidence="1" key="1">
    <citation type="journal article" date="2020" name="Stud. Mycol.">
        <title>101 Dothideomycetes genomes: a test case for predicting lifestyles and emergence of pathogens.</title>
        <authorList>
            <person name="Haridas S."/>
            <person name="Albert R."/>
            <person name="Binder M."/>
            <person name="Bloem J."/>
            <person name="Labutti K."/>
            <person name="Salamov A."/>
            <person name="Andreopoulos B."/>
            <person name="Baker S."/>
            <person name="Barry K."/>
            <person name="Bills G."/>
            <person name="Bluhm B."/>
            <person name="Cannon C."/>
            <person name="Castanera R."/>
            <person name="Culley D."/>
            <person name="Daum C."/>
            <person name="Ezra D."/>
            <person name="Gonzalez J."/>
            <person name="Henrissat B."/>
            <person name="Kuo A."/>
            <person name="Liang C."/>
            <person name="Lipzen A."/>
            <person name="Lutzoni F."/>
            <person name="Magnuson J."/>
            <person name="Mondo S."/>
            <person name="Nolan M."/>
            <person name="Ohm R."/>
            <person name="Pangilinan J."/>
            <person name="Park H.-J."/>
            <person name="Ramirez L."/>
            <person name="Alfaro M."/>
            <person name="Sun H."/>
            <person name="Tritt A."/>
            <person name="Yoshinaga Y."/>
            <person name="Zwiers L.-H."/>
            <person name="Turgeon B."/>
            <person name="Goodwin S."/>
            <person name="Spatafora J."/>
            <person name="Crous P."/>
            <person name="Grigoriev I."/>
        </authorList>
    </citation>
    <scope>NUCLEOTIDE SEQUENCE</scope>
    <source>
        <strain evidence="1">CBS 627.86</strain>
    </source>
</reference>
<accession>A0A6A5ZFW7</accession>
<dbReference type="OrthoDB" id="425354at2759"/>
<gene>
    <name evidence="1" type="ORF">BDV96DRAFT_596999</name>
</gene>
<dbReference type="AlphaFoldDB" id="A0A6A5ZFW7"/>
<dbReference type="EMBL" id="ML977317">
    <property type="protein sequence ID" value="KAF2118126.1"/>
    <property type="molecule type" value="Genomic_DNA"/>
</dbReference>
<sequence length="205" mass="23010">MAAPADRTIKELDGKWILNKSISDSVEPVLALQGIGWLTRKAIGLATVTQHLRTTTEATDPPATTIVIEQTVTGGLKGTTEKRTLDWQWRAHSDHLFGDLRGRSRYTTLSAILTDPQGSYEDKAALDEDAKFLVGEEGTWLEETKEGEVVESYVENEGKGWTGWQIWGFGDVKGERWLVRRFAIRKGKEVVRVRLVYEWAGPHDS</sequence>
<evidence type="ECO:0000313" key="1">
    <source>
        <dbReference type="EMBL" id="KAF2118126.1"/>
    </source>
</evidence>
<name>A0A6A5ZFW7_9PLEO</name>
<dbReference type="InterPro" id="IPR053037">
    <property type="entry name" value="Pericyclase_pydY-like"/>
</dbReference>
<evidence type="ECO:0008006" key="3">
    <source>
        <dbReference type="Google" id="ProtNLM"/>
    </source>
</evidence>
<dbReference type="PANTHER" id="PTHR38115">
    <property type="entry name" value="LIPOCALIN-LIKE DOMAIN-CONTAINING PROTEIN"/>
    <property type="match status" value="1"/>
</dbReference>
<dbReference type="PANTHER" id="PTHR38115:SF1">
    <property type="entry name" value="LIPOCALIN-LIKE DOMAIN-CONTAINING PROTEIN"/>
    <property type="match status" value="1"/>
</dbReference>